<feature type="region of interest" description="Disordered" evidence="1">
    <location>
        <begin position="295"/>
        <end position="484"/>
    </location>
</feature>
<dbReference type="Proteomes" id="UP000499080">
    <property type="component" value="Unassembled WGS sequence"/>
</dbReference>
<feature type="region of interest" description="Disordered" evidence="1">
    <location>
        <begin position="520"/>
        <end position="542"/>
    </location>
</feature>
<keyword evidence="3" id="KW-1185">Reference proteome</keyword>
<name>A0A4Y2W076_ARAVE</name>
<feature type="region of interest" description="Disordered" evidence="1">
    <location>
        <begin position="226"/>
        <end position="246"/>
    </location>
</feature>
<feature type="compositionally biased region" description="Basic and acidic residues" evidence="1">
    <location>
        <begin position="230"/>
        <end position="242"/>
    </location>
</feature>
<feature type="compositionally biased region" description="Polar residues" evidence="1">
    <location>
        <begin position="524"/>
        <end position="536"/>
    </location>
</feature>
<sequence>MASKGKSKLKHHEIKFGSKCLDAKRFAYDVMVHSALRFKVPKNCISIWEGSENDYGCPEFCLVLSRLILRNQIVQRFVLHKLFNNRYESKNLESFKSVGDLLQEVIGRMTGKIQIKGFRLYIIDEVETSLSIACELILFLYSKNSNLYLKELAGYWFDCYFHLEKQKFEKAGGLDSLYKRGKGELADAFYDTFISVHCLPYEASAQDEHLKELFYQSSDAYKKKITGRHSAKESEQKKEVVGHDSPSMGYTEEQLINFSLPFLTSELIEASGINLPVNTGHGIMPLEELLRGVGASETDATQSQNLPGASRQEPARYRRGSSGQQRRPRDKSSLRSSVEQSLGRLRLGEDSGIDLPVNTGLGIVPHEVMLRGDGDSDADATPSQNLPGGSPQKGARHRRRSSGQQRRRRGKSNLCSSGEQGMGQLRLDSSGTKQSSEKKPSVSVADDPTSSHNLPLAGPQEPARHRRESSGQQKKPNGKSNVRSSVEQGLGLLRLGEASGIDLPVNTGLGIIPHEALLRDADETPSQSLPDQTSPQEEPDIQKKIWSEEQVAISGQAGRMNC</sequence>
<dbReference type="EMBL" id="BGPR01054309">
    <property type="protein sequence ID" value="GBO31103.1"/>
    <property type="molecule type" value="Genomic_DNA"/>
</dbReference>
<evidence type="ECO:0000313" key="2">
    <source>
        <dbReference type="EMBL" id="GBO31103.1"/>
    </source>
</evidence>
<accession>A0A4Y2W076</accession>
<comment type="caution">
    <text evidence="2">The sequence shown here is derived from an EMBL/GenBank/DDBJ whole genome shotgun (WGS) entry which is preliminary data.</text>
</comment>
<feature type="compositionally biased region" description="Polar residues" evidence="1">
    <location>
        <begin position="470"/>
        <end position="484"/>
    </location>
</feature>
<reference evidence="2 3" key="1">
    <citation type="journal article" date="2019" name="Sci. Rep.">
        <title>Orb-weaving spider Araneus ventricosus genome elucidates the spidroin gene catalogue.</title>
        <authorList>
            <person name="Kono N."/>
            <person name="Nakamura H."/>
            <person name="Ohtoshi R."/>
            <person name="Moran D.A.P."/>
            <person name="Shinohara A."/>
            <person name="Yoshida Y."/>
            <person name="Fujiwara M."/>
            <person name="Mori M."/>
            <person name="Tomita M."/>
            <person name="Arakawa K."/>
        </authorList>
    </citation>
    <scope>NUCLEOTIDE SEQUENCE [LARGE SCALE GENOMIC DNA]</scope>
</reference>
<feature type="compositionally biased region" description="Polar residues" evidence="1">
    <location>
        <begin position="298"/>
        <end position="307"/>
    </location>
</feature>
<feature type="compositionally biased region" description="Basic residues" evidence="1">
    <location>
        <begin position="394"/>
        <end position="411"/>
    </location>
</feature>
<organism evidence="2 3">
    <name type="scientific">Araneus ventricosus</name>
    <name type="common">Orbweaver spider</name>
    <name type="synonym">Epeira ventricosa</name>
    <dbReference type="NCBI Taxonomy" id="182803"/>
    <lineage>
        <taxon>Eukaryota</taxon>
        <taxon>Metazoa</taxon>
        <taxon>Ecdysozoa</taxon>
        <taxon>Arthropoda</taxon>
        <taxon>Chelicerata</taxon>
        <taxon>Arachnida</taxon>
        <taxon>Araneae</taxon>
        <taxon>Araneomorphae</taxon>
        <taxon>Entelegynae</taxon>
        <taxon>Araneoidea</taxon>
        <taxon>Araneidae</taxon>
        <taxon>Araneus</taxon>
    </lineage>
</organism>
<dbReference type="AlphaFoldDB" id="A0A4Y2W076"/>
<gene>
    <name evidence="2" type="ORF">AVEN_180613_1</name>
</gene>
<protein>
    <submittedName>
        <fullName evidence="2">Uncharacterized protein</fullName>
    </submittedName>
</protein>
<evidence type="ECO:0000256" key="1">
    <source>
        <dbReference type="SAM" id="MobiDB-lite"/>
    </source>
</evidence>
<proteinExistence type="predicted"/>
<evidence type="ECO:0000313" key="3">
    <source>
        <dbReference type="Proteomes" id="UP000499080"/>
    </source>
</evidence>